<dbReference type="InterPro" id="IPR002110">
    <property type="entry name" value="Ankyrin_rpt"/>
</dbReference>
<evidence type="ECO:0000256" key="2">
    <source>
        <dbReference type="SAM" id="MobiDB-lite"/>
    </source>
</evidence>
<protein>
    <submittedName>
        <fullName evidence="3">Uncharacterized protein</fullName>
    </submittedName>
</protein>
<dbReference type="SUPFAM" id="SSF48403">
    <property type="entry name" value="Ankyrin repeat"/>
    <property type="match status" value="1"/>
</dbReference>
<proteinExistence type="predicted"/>
<dbReference type="AlphaFoldDB" id="A0A6V7PU01"/>
<gene>
    <name evidence="3" type="ORF">CB5_LOCUS17541</name>
</gene>
<feature type="region of interest" description="Disordered" evidence="2">
    <location>
        <begin position="173"/>
        <end position="196"/>
    </location>
</feature>
<dbReference type="Gene3D" id="1.25.40.20">
    <property type="entry name" value="Ankyrin repeat-containing domain"/>
    <property type="match status" value="1"/>
</dbReference>
<accession>A0A6V7PU01</accession>
<evidence type="ECO:0000313" key="3">
    <source>
        <dbReference type="EMBL" id="CAD1834330.1"/>
    </source>
</evidence>
<feature type="region of interest" description="Disordered" evidence="2">
    <location>
        <begin position="47"/>
        <end position="88"/>
    </location>
</feature>
<organism evidence="3">
    <name type="scientific">Ananas comosus var. bracteatus</name>
    <name type="common">red pineapple</name>
    <dbReference type="NCBI Taxonomy" id="296719"/>
    <lineage>
        <taxon>Eukaryota</taxon>
        <taxon>Viridiplantae</taxon>
        <taxon>Streptophyta</taxon>
        <taxon>Embryophyta</taxon>
        <taxon>Tracheophyta</taxon>
        <taxon>Spermatophyta</taxon>
        <taxon>Magnoliopsida</taxon>
        <taxon>Liliopsida</taxon>
        <taxon>Poales</taxon>
        <taxon>Bromeliaceae</taxon>
        <taxon>Bromelioideae</taxon>
        <taxon>Ananas</taxon>
    </lineage>
</organism>
<dbReference type="PROSITE" id="PS50297">
    <property type="entry name" value="ANK_REP_REGION"/>
    <property type="match status" value="1"/>
</dbReference>
<sequence length="196" mass="20942">MTEVERPPIVEEYQRSDVTHDSGGRVMSSICIIVLDSSVRRKLIGHRRGGSDRRLHPHPPSSPLPPSSPSSPPPATPPPPPAAAAEPTPTVVSVAITVISVAEPLVRRRGRRRCRRRGGGRGCGVRRRRLERSDPNWRPADAVDASGIGLLHSAIAQGRPDLVQLLLEFGADVEQPGRGPTTPLEASAAQEAAGSR</sequence>
<reference evidence="3" key="1">
    <citation type="submission" date="2020-07" db="EMBL/GenBank/DDBJ databases">
        <authorList>
            <person name="Lin J."/>
        </authorList>
    </citation>
    <scope>NUCLEOTIDE SEQUENCE</scope>
</reference>
<feature type="region of interest" description="Disordered" evidence="2">
    <location>
        <begin position="1"/>
        <end position="22"/>
    </location>
</feature>
<feature type="repeat" description="ANK" evidence="1">
    <location>
        <begin position="146"/>
        <end position="178"/>
    </location>
</feature>
<keyword evidence="1" id="KW-0040">ANK repeat</keyword>
<dbReference type="InterPro" id="IPR036770">
    <property type="entry name" value="Ankyrin_rpt-contain_sf"/>
</dbReference>
<dbReference type="EMBL" id="LR862152">
    <property type="protein sequence ID" value="CAD1834330.1"/>
    <property type="molecule type" value="Genomic_DNA"/>
</dbReference>
<name>A0A6V7PU01_ANACO</name>
<evidence type="ECO:0000256" key="1">
    <source>
        <dbReference type="PROSITE-ProRule" id="PRU00023"/>
    </source>
</evidence>
<dbReference type="PROSITE" id="PS50088">
    <property type="entry name" value="ANK_REPEAT"/>
    <property type="match status" value="1"/>
</dbReference>
<feature type="compositionally biased region" description="Pro residues" evidence="2">
    <location>
        <begin position="58"/>
        <end position="82"/>
    </location>
</feature>